<feature type="transmembrane region" description="Helical" evidence="12">
    <location>
        <begin position="160"/>
        <end position="179"/>
    </location>
</feature>
<sequence length="290" mass="32238">MAGSASEYIQHHLQNLTYGQLPAEYVRADGTVLSESTWTLAQTAKEAGDMGFWAIHVDSMGWAIGLGVLFLFLFRMAAKRATSGIPGGLQNFVEVMVEFVDNSVKETFHGRNKVIAPLALTIFCWVFLMNLMDLVPVDFLPQLFHMAGLDYMKVVPTTDVNVTLGMSLSVFALIIYYSLKVKGVGGFMGELTLHPFSSDNLFLKILLVPVNFLLEGVSLIAKPISLALRLFGNLYAGELIFILIALLPLWAQWTLSVPWAIFHILVITLQAFIFMMLTIVYLSMAHEDSH</sequence>
<dbReference type="InterPro" id="IPR000568">
    <property type="entry name" value="ATP_synth_F0_asu"/>
</dbReference>
<dbReference type="InterPro" id="IPR035908">
    <property type="entry name" value="F0_ATP_A_sf"/>
</dbReference>
<keyword evidence="8 12" id="KW-1133">Transmembrane helix</keyword>
<evidence type="ECO:0000256" key="8">
    <source>
        <dbReference type="ARBA" id="ARBA00022989"/>
    </source>
</evidence>
<dbReference type="PANTHER" id="PTHR42823:SF3">
    <property type="entry name" value="ATP SYNTHASE SUBUNIT A, CHLOROPLASTIC"/>
    <property type="match status" value="1"/>
</dbReference>
<evidence type="ECO:0000256" key="10">
    <source>
        <dbReference type="ARBA" id="ARBA00023136"/>
    </source>
</evidence>
<dbReference type="STRING" id="488535.SAMN04487963_0599"/>
<dbReference type="Pfam" id="PF00119">
    <property type="entry name" value="ATP-synt_A"/>
    <property type="match status" value="1"/>
</dbReference>
<feature type="transmembrane region" description="Helical" evidence="12">
    <location>
        <begin position="53"/>
        <end position="74"/>
    </location>
</feature>
<feature type="transmembrane region" description="Helical" evidence="12">
    <location>
        <begin position="257"/>
        <end position="282"/>
    </location>
</feature>
<evidence type="ECO:0000256" key="11">
    <source>
        <dbReference type="ARBA" id="ARBA00023310"/>
    </source>
</evidence>
<reference evidence="15" key="1">
    <citation type="submission" date="2016-10" db="EMBL/GenBank/DDBJ databases">
        <authorList>
            <person name="Varghese N."/>
            <person name="Submissions S."/>
        </authorList>
    </citation>
    <scope>NUCLEOTIDE SEQUENCE [LARGE SCALE GENOMIC DNA]</scope>
    <source>
        <strain evidence="15">CGMCC 1.7061</strain>
    </source>
</reference>
<evidence type="ECO:0000256" key="9">
    <source>
        <dbReference type="ARBA" id="ARBA00023065"/>
    </source>
</evidence>
<keyword evidence="11 12" id="KW-0066">ATP synthesis</keyword>
<name>A0A1I4LQB9_9GAMM</name>
<keyword evidence="10 12" id="KW-0472">Membrane</keyword>
<keyword evidence="3 12" id="KW-0813">Transport</keyword>
<evidence type="ECO:0000256" key="5">
    <source>
        <dbReference type="ARBA" id="ARBA00022547"/>
    </source>
</evidence>
<feature type="transmembrane region" description="Helical" evidence="12">
    <location>
        <begin position="114"/>
        <end position="132"/>
    </location>
</feature>
<evidence type="ECO:0000256" key="12">
    <source>
        <dbReference type="HAMAP-Rule" id="MF_01393"/>
    </source>
</evidence>
<dbReference type="GO" id="GO:0045259">
    <property type="term" value="C:proton-transporting ATP synthase complex"/>
    <property type="evidence" value="ECO:0007669"/>
    <property type="project" value="UniProtKB-KW"/>
</dbReference>
<evidence type="ECO:0000256" key="3">
    <source>
        <dbReference type="ARBA" id="ARBA00022448"/>
    </source>
</evidence>
<evidence type="ECO:0000313" key="15">
    <source>
        <dbReference type="Proteomes" id="UP000198519"/>
    </source>
</evidence>
<dbReference type="Gene3D" id="1.20.120.220">
    <property type="entry name" value="ATP synthase, F0 complex, subunit A"/>
    <property type="match status" value="1"/>
</dbReference>
<dbReference type="InterPro" id="IPR045082">
    <property type="entry name" value="ATP_syn_F0_a_bact/chloroplast"/>
</dbReference>
<dbReference type="GO" id="GO:0005886">
    <property type="term" value="C:plasma membrane"/>
    <property type="evidence" value="ECO:0007669"/>
    <property type="project" value="UniProtKB-SubCell"/>
</dbReference>
<dbReference type="FunFam" id="1.20.120.220:FF:000002">
    <property type="entry name" value="ATP synthase subunit a"/>
    <property type="match status" value="1"/>
</dbReference>
<dbReference type="EMBL" id="FOUE01000001">
    <property type="protein sequence ID" value="SFL93170.1"/>
    <property type="molecule type" value="Genomic_DNA"/>
</dbReference>
<evidence type="ECO:0000313" key="14">
    <source>
        <dbReference type="EMBL" id="SFL93170.1"/>
    </source>
</evidence>
<evidence type="ECO:0000256" key="13">
    <source>
        <dbReference type="RuleBase" id="RU000483"/>
    </source>
</evidence>
<dbReference type="GO" id="GO:0046933">
    <property type="term" value="F:proton-transporting ATP synthase activity, rotational mechanism"/>
    <property type="evidence" value="ECO:0007669"/>
    <property type="project" value="UniProtKB-UniRule"/>
</dbReference>
<dbReference type="SUPFAM" id="SSF81336">
    <property type="entry name" value="F1F0 ATP synthase subunit A"/>
    <property type="match status" value="1"/>
</dbReference>
<evidence type="ECO:0000256" key="1">
    <source>
        <dbReference type="ARBA" id="ARBA00004141"/>
    </source>
</evidence>
<evidence type="ECO:0000256" key="2">
    <source>
        <dbReference type="ARBA" id="ARBA00006810"/>
    </source>
</evidence>
<feature type="transmembrane region" description="Helical" evidence="12">
    <location>
        <begin position="230"/>
        <end position="251"/>
    </location>
</feature>
<accession>A0A1I4LQB9</accession>
<dbReference type="NCBIfam" id="TIGR01131">
    <property type="entry name" value="ATP_synt_6_or_A"/>
    <property type="match status" value="1"/>
</dbReference>
<dbReference type="Proteomes" id="UP000198519">
    <property type="component" value="Unassembled WGS sequence"/>
</dbReference>
<keyword evidence="7 12" id="KW-0375">Hydrogen ion transport</keyword>
<proteinExistence type="inferred from homology"/>
<keyword evidence="5 12" id="KW-0138">CF(0)</keyword>
<dbReference type="OrthoDB" id="9789241at2"/>
<keyword evidence="15" id="KW-1185">Reference proteome</keyword>
<evidence type="ECO:0000256" key="7">
    <source>
        <dbReference type="ARBA" id="ARBA00022781"/>
    </source>
</evidence>
<evidence type="ECO:0000256" key="6">
    <source>
        <dbReference type="ARBA" id="ARBA00022692"/>
    </source>
</evidence>
<dbReference type="GO" id="GO:0042777">
    <property type="term" value="P:proton motive force-driven plasma membrane ATP synthesis"/>
    <property type="evidence" value="ECO:0007669"/>
    <property type="project" value="TreeGrafter"/>
</dbReference>
<dbReference type="HAMAP" id="MF_01393">
    <property type="entry name" value="ATP_synth_a_bact"/>
    <property type="match status" value="1"/>
</dbReference>
<gene>
    <name evidence="12" type="primary">atpB</name>
    <name evidence="14" type="ORF">SAMN04487963_0599</name>
</gene>
<dbReference type="PROSITE" id="PS00449">
    <property type="entry name" value="ATPASE_A"/>
    <property type="match status" value="1"/>
</dbReference>
<keyword evidence="9 12" id="KW-0406">Ion transport</keyword>
<dbReference type="PANTHER" id="PTHR42823">
    <property type="entry name" value="ATP SYNTHASE SUBUNIT A, CHLOROPLASTIC"/>
    <property type="match status" value="1"/>
</dbReference>
<keyword evidence="6 12" id="KW-0812">Transmembrane</keyword>
<dbReference type="CDD" id="cd00310">
    <property type="entry name" value="ATP-synt_Fo_a_6"/>
    <property type="match status" value="1"/>
</dbReference>
<dbReference type="NCBIfam" id="NF004477">
    <property type="entry name" value="PRK05815.1-1"/>
    <property type="match status" value="1"/>
</dbReference>
<evidence type="ECO:0000256" key="4">
    <source>
        <dbReference type="ARBA" id="ARBA00022475"/>
    </source>
</evidence>
<comment type="subcellular location">
    <subcellularLocation>
        <location evidence="12 13">Cell membrane</location>
        <topology evidence="12 13">Multi-pass membrane protein</topology>
    </subcellularLocation>
    <subcellularLocation>
        <location evidence="1">Membrane</location>
        <topology evidence="1">Multi-pass membrane protein</topology>
    </subcellularLocation>
</comment>
<protein>
    <recommendedName>
        <fullName evidence="12 13">ATP synthase subunit a</fullName>
    </recommendedName>
    <alternativeName>
        <fullName evidence="12">ATP synthase F0 sector subunit a</fullName>
    </alternativeName>
    <alternativeName>
        <fullName evidence="12">F-ATPase subunit 6</fullName>
    </alternativeName>
</protein>
<dbReference type="InterPro" id="IPR023011">
    <property type="entry name" value="ATP_synth_F0_asu_AS"/>
</dbReference>
<organism evidence="14 15">
    <name type="scientific">Marinobacter zhejiangensis</name>
    <dbReference type="NCBI Taxonomy" id="488535"/>
    <lineage>
        <taxon>Bacteria</taxon>
        <taxon>Pseudomonadati</taxon>
        <taxon>Pseudomonadota</taxon>
        <taxon>Gammaproteobacteria</taxon>
        <taxon>Pseudomonadales</taxon>
        <taxon>Marinobacteraceae</taxon>
        <taxon>Marinobacter</taxon>
    </lineage>
</organism>
<comment type="function">
    <text evidence="12 13">Key component of the proton channel; it plays a direct role in the translocation of protons across the membrane.</text>
</comment>
<keyword evidence="4 12" id="KW-1003">Cell membrane</keyword>
<dbReference type="AlphaFoldDB" id="A0A1I4LQB9"/>
<comment type="similarity">
    <text evidence="2 12 13">Belongs to the ATPase A chain family.</text>
</comment>
<dbReference type="RefSeq" id="WP_092020390.1">
    <property type="nucleotide sequence ID" value="NZ_FOUE01000001.1"/>
</dbReference>